<proteinExistence type="predicted"/>
<name>A0ABR9E7G6_9GAMM</name>
<comment type="caution">
    <text evidence="1">The sequence shown here is derived from an EMBL/GenBank/DDBJ whole genome shotgun (WGS) entry which is preliminary data.</text>
</comment>
<evidence type="ECO:0000313" key="1">
    <source>
        <dbReference type="EMBL" id="MBE0366940.1"/>
    </source>
</evidence>
<gene>
    <name evidence="1" type="ORF">PAUR_a0208</name>
</gene>
<evidence type="ECO:0008006" key="3">
    <source>
        <dbReference type="Google" id="ProtNLM"/>
    </source>
</evidence>
<reference evidence="1 2" key="1">
    <citation type="submission" date="2015-03" db="EMBL/GenBank/DDBJ databases">
        <title>Genome sequence of Pseudoalteromonas aurantia.</title>
        <authorList>
            <person name="Xie B.-B."/>
            <person name="Rong J.-C."/>
            <person name="Qin Q.-L."/>
            <person name="Zhang Y.-Z."/>
        </authorList>
    </citation>
    <scope>NUCLEOTIDE SEQUENCE [LARGE SCALE GENOMIC DNA]</scope>
    <source>
        <strain evidence="1 2">208</strain>
    </source>
</reference>
<dbReference type="Proteomes" id="UP000615755">
    <property type="component" value="Unassembled WGS sequence"/>
</dbReference>
<sequence length="43" mass="4718">MIQKTFDIAKVSSLQNGDANPLLSKKTSTNTHIPFYGSLSHIN</sequence>
<keyword evidence="2" id="KW-1185">Reference proteome</keyword>
<protein>
    <recommendedName>
        <fullName evidence="3">Orphan protein</fullName>
    </recommendedName>
</protein>
<dbReference type="EMBL" id="AQGV01000011">
    <property type="protein sequence ID" value="MBE0366940.1"/>
    <property type="molecule type" value="Genomic_DNA"/>
</dbReference>
<accession>A0ABR9E7G6</accession>
<organism evidence="1 2">
    <name type="scientific">Pseudoalteromonas aurantia 208</name>
    <dbReference type="NCBI Taxonomy" id="1314867"/>
    <lineage>
        <taxon>Bacteria</taxon>
        <taxon>Pseudomonadati</taxon>
        <taxon>Pseudomonadota</taxon>
        <taxon>Gammaproteobacteria</taxon>
        <taxon>Alteromonadales</taxon>
        <taxon>Pseudoalteromonadaceae</taxon>
        <taxon>Pseudoalteromonas</taxon>
    </lineage>
</organism>
<evidence type="ECO:0000313" key="2">
    <source>
        <dbReference type="Proteomes" id="UP000615755"/>
    </source>
</evidence>